<dbReference type="PANTHER" id="PTHR48037">
    <property type="entry name" value="ATPASE E1"/>
    <property type="match status" value="1"/>
</dbReference>
<keyword evidence="1 2" id="KW-0694">RNA-binding</keyword>
<dbReference type="STRING" id="2282107.A0A286UWE8"/>
<feature type="compositionally biased region" description="Acidic residues" evidence="3">
    <location>
        <begin position="145"/>
        <end position="157"/>
    </location>
</feature>
<evidence type="ECO:0000313" key="6">
    <source>
        <dbReference type="Proteomes" id="UP000217199"/>
    </source>
</evidence>
<dbReference type="SMART" id="SM00360">
    <property type="entry name" value="RRM"/>
    <property type="match status" value="1"/>
</dbReference>
<evidence type="ECO:0000256" key="2">
    <source>
        <dbReference type="PROSITE-ProRule" id="PRU00176"/>
    </source>
</evidence>
<accession>A0A286UWE8</accession>
<dbReference type="CDD" id="cd12347">
    <property type="entry name" value="RRM_PPIE"/>
    <property type="match status" value="1"/>
</dbReference>
<feature type="region of interest" description="Disordered" evidence="3">
    <location>
        <begin position="125"/>
        <end position="157"/>
    </location>
</feature>
<dbReference type="Proteomes" id="UP000217199">
    <property type="component" value="Unassembled WGS sequence"/>
</dbReference>
<dbReference type="InterPro" id="IPR035979">
    <property type="entry name" value="RBD_domain_sf"/>
</dbReference>
<dbReference type="PROSITE" id="PS50102">
    <property type="entry name" value="RRM"/>
    <property type="match status" value="1"/>
</dbReference>
<name>A0A286UWE8_9AGAM</name>
<dbReference type="InParanoid" id="A0A286UWE8"/>
<evidence type="ECO:0000256" key="1">
    <source>
        <dbReference type="ARBA" id="ARBA00022884"/>
    </source>
</evidence>
<gene>
    <name evidence="5" type="ORF">PNOK_0100100</name>
</gene>
<reference evidence="5 6" key="1">
    <citation type="journal article" date="2017" name="Mol. Ecol.">
        <title>Comparative and population genomic landscape of Phellinus noxius: A hypervariable fungus causing root rot in trees.</title>
        <authorList>
            <person name="Chung C.L."/>
            <person name="Lee T.J."/>
            <person name="Akiba M."/>
            <person name="Lee H.H."/>
            <person name="Kuo T.H."/>
            <person name="Liu D."/>
            <person name="Ke H.M."/>
            <person name="Yokoi T."/>
            <person name="Roa M.B."/>
            <person name="Lu M.J."/>
            <person name="Chang Y.Y."/>
            <person name="Ann P.J."/>
            <person name="Tsai J.N."/>
            <person name="Chen C.Y."/>
            <person name="Tzean S.S."/>
            <person name="Ota Y."/>
            <person name="Hattori T."/>
            <person name="Sahashi N."/>
            <person name="Liou R.F."/>
            <person name="Kikuchi T."/>
            <person name="Tsai I.J."/>
        </authorList>
    </citation>
    <scope>NUCLEOTIDE SEQUENCE [LARGE SCALE GENOMIC DNA]</scope>
    <source>
        <strain evidence="5 6">FFPRI411160</strain>
    </source>
</reference>
<dbReference type="SUPFAM" id="SSF54928">
    <property type="entry name" value="RNA-binding domain, RBD"/>
    <property type="match status" value="1"/>
</dbReference>
<dbReference type="Pfam" id="PF00076">
    <property type="entry name" value="RRM_1"/>
    <property type="match status" value="1"/>
</dbReference>
<proteinExistence type="predicted"/>
<dbReference type="OrthoDB" id="407442at2759"/>
<comment type="caution">
    <text evidence="5">The sequence shown here is derived from an EMBL/GenBank/DDBJ whole genome shotgun (WGS) entry which is preliminary data.</text>
</comment>
<protein>
    <submittedName>
        <fullName evidence="5">RNA-binding domain-containing</fullName>
    </submittedName>
</protein>
<evidence type="ECO:0000256" key="3">
    <source>
        <dbReference type="SAM" id="MobiDB-lite"/>
    </source>
</evidence>
<keyword evidence="6" id="KW-1185">Reference proteome</keyword>
<evidence type="ECO:0000259" key="4">
    <source>
        <dbReference type="PROSITE" id="PS50102"/>
    </source>
</evidence>
<dbReference type="InterPro" id="IPR012677">
    <property type="entry name" value="Nucleotide-bd_a/b_plait_sf"/>
</dbReference>
<dbReference type="InterPro" id="IPR000504">
    <property type="entry name" value="RRM_dom"/>
</dbReference>
<dbReference type="Gene3D" id="3.30.70.330">
    <property type="match status" value="1"/>
</dbReference>
<dbReference type="EMBL" id="NBII01000001">
    <property type="protein sequence ID" value="PAV23933.1"/>
    <property type="molecule type" value="Genomic_DNA"/>
</dbReference>
<feature type="domain" description="RRM" evidence="4">
    <location>
        <begin position="9"/>
        <end position="95"/>
    </location>
</feature>
<dbReference type="AlphaFoldDB" id="A0A286UWE8"/>
<dbReference type="PANTHER" id="PTHR48037:SF1">
    <property type="entry name" value="RRM DOMAIN-CONTAINING PROTEIN"/>
    <property type="match status" value="1"/>
</dbReference>
<dbReference type="GO" id="GO:0003723">
    <property type="term" value="F:RNA binding"/>
    <property type="evidence" value="ECO:0007669"/>
    <property type="project" value="UniProtKB-UniRule"/>
</dbReference>
<evidence type="ECO:0000313" key="5">
    <source>
        <dbReference type="EMBL" id="PAV23933.1"/>
    </source>
</evidence>
<organism evidence="5 6">
    <name type="scientific">Pyrrhoderma noxium</name>
    <dbReference type="NCBI Taxonomy" id="2282107"/>
    <lineage>
        <taxon>Eukaryota</taxon>
        <taxon>Fungi</taxon>
        <taxon>Dikarya</taxon>
        <taxon>Basidiomycota</taxon>
        <taxon>Agaricomycotina</taxon>
        <taxon>Agaricomycetes</taxon>
        <taxon>Hymenochaetales</taxon>
        <taxon>Hymenochaetaceae</taxon>
        <taxon>Pyrrhoderma</taxon>
    </lineage>
</organism>
<sequence>MEEGTKAKKTVFVGGIGDDIDESAIYESFSTFGDILEVQIPPAQTPSTYNQSANQKHRGFAFVTYTSAGDAQDAIDNMDLNELRGRVLRVNLARPQKLTAATSGNKAVWESEEWLKQYAKPLAESGGVGARAVTRSRNASSPDPETIEEEGDDAMEE</sequence>
<dbReference type="InterPro" id="IPR034168">
    <property type="entry name" value="PPIE_RRM"/>
</dbReference>
<dbReference type="FunCoup" id="A0A286UWE8">
    <property type="interactions" value="56"/>
</dbReference>